<proteinExistence type="predicted"/>
<reference evidence="2 3" key="1">
    <citation type="submission" date="2024-02" db="EMBL/GenBank/DDBJ databases">
        <authorList>
            <person name="Chen Y."/>
            <person name="Shah S."/>
            <person name="Dougan E. K."/>
            <person name="Thang M."/>
            <person name="Chan C."/>
        </authorList>
    </citation>
    <scope>NUCLEOTIDE SEQUENCE [LARGE SCALE GENOMIC DNA]</scope>
</reference>
<comment type="caution">
    <text evidence="2">The sequence shown here is derived from an EMBL/GenBank/DDBJ whole genome shotgun (WGS) entry which is preliminary data.</text>
</comment>
<sequence>MKARAVLFRFGISLQRGSVLWACEEFFTLWVAELEQDHLPIVGTLCALVAAHQNLPSKGDVEVWAIETEKVISASAQKWRLSAHEFTDTVHRLGSLPVENTIKLVKKVDQALATRDSDKVTPGHEAFKDSEGDEQVGRLPTASSEDGGDEGVDVVPTGSLPLQD</sequence>
<evidence type="ECO:0000313" key="3">
    <source>
        <dbReference type="Proteomes" id="UP001642484"/>
    </source>
</evidence>
<dbReference type="Proteomes" id="UP001642484">
    <property type="component" value="Unassembled WGS sequence"/>
</dbReference>
<accession>A0ABP0J641</accession>
<feature type="non-terminal residue" evidence="2">
    <location>
        <position position="164"/>
    </location>
</feature>
<evidence type="ECO:0000256" key="1">
    <source>
        <dbReference type="SAM" id="MobiDB-lite"/>
    </source>
</evidence>
<organism evidence="2 3">
    <name type="scientific">Durusdinium trenchii</name>
    <dbReference type="NCBI Taxonomy" id="1381693"/>
    <lineage>
        <taxon>Eukaryota</taxon>
        <taxon>Sar</taxon>
        <taxon>Alveolata</taxon>
        <taxon>Dinophyceae</taxon>
        <taxon>Suessiales</taxon>
        <taxon>Symbiodiniaceae</taxon>
        <taxon>Durusdinium</taxon>
    </lineage>
</organism>
<feature type="compositionally biased region" description="Basic and acidic residues" evidence="1">
    <location>
        <begin position="115"/>
        <end position="130"/>
    </location>
</feature>
<evidence type="ECO:0000313" key="2">
    <source>
        <dbReference type="EMBL" id="CAK9009870.1"/>
    </source>
</evidence>
<protein>
    <recommendedName>
        <fullName evidence="4">Cyclin C-terminal domain-containing protein</fullName>
    </recommendedName>
</protein>
<evidence type="ECO:0008006" key="4">
    <source>
        <dbReference type="Google" id="ProtNLM"/>
    </source>
</evidence>
<keyword evidence="3" id="KW-1185">Reference proteome</keyword>
<feature type="region of interest" description="Disordered" evidence="1">
    <location>
        <begin position="115"/>
        <end position="164"/>
    </location>
</feature>
<dbReference type="EMBL" id="CAXAMN010004548">
    <property type="protein sequence ID" value="CAK9009870.1"/>
    <property type="molecule type" value="Genomic_DNA"/>
</dbReference>
<name>A0ABP0J641_9DINO</name>
<gene>
    <name evidence="2" type="ORF">CCMP2556_LOCUS9851</name>
</gene>